<dbReference type="GO" id="GO:0016020">
    <property type="term" value="C:membrane"/>
    <property type="evidence" value="ECO:0007669"/>
    <property type="project" value="UniProtKB-SubCell"/>
</dbReference>
<evidence type="ECO:0000259" key="10">
    <source>
        <dbReference type="SMART" id="SM00664"/>
    </source>
</evidence>
<feature type="chain" id="PRO_5014347316" evidence="9">
    <location>
        <begin position="30"/>
        <end position="459"/>
    </location>
</feature>
<evidence type="ECO:0000256" key="8">
    <source>
        <dbReference type="SAM" id="Phobius"/>
    </source>
</evidence>
<dbReference type="InterPro" id="IPR015920">
    <property type="entry name" value="Cellobiose_DH-like_cyt"/>
</dbReference>
<keyword evidence="3 8" id="KW-0812">Transmembrane</keyword>
<dbReference type="CDD" id="cd08760">
    <property type="entry name" value="Cyt_b561_FRRS1_like"/>
    <property type="match status" value="1"/>
</dbReference>
<feature type="domain" description="DOMON" evidence="10">
    <location>
        <begin position="77"/>
        <end position="178"/>
    </location>
</feature>
<feature type="transmembrane region" description="Helical" evidence="8">
    <location>
        <begin position="378"/>
        <end position="399"/>
    </location>
</feature>
<dbReference type="Gene3D" id="2.60.40.1210">
    <property type="entry name" value="Cellobiose dehydrogenase, cytochrome domain"/>
    <property type="match status" value="1"/>
</dbReference>
<keyword evidence="9" id="KW-0732">Signal</keyword>
<evidence type="ECO:0000259" key="11">
    <source>
        <dbReference type="SMART" id="SM00665"/>
    </source>
</evidence>
<keyword evidence="4" id="KW-0249">Electron transport</keyword>
<evidence type="ECO:0000256" key="2">
    <source>
        <dbReference type="ARBA" id="ARBA00022448"/>
    </source>
</evidence>
<dbReference type="EMBL" id="KZ613498">
    <property type="protein sequence ID" value="PMD17768.1"/>
    <property type="molecule type" value="Genomic_DNA"/>
</dbReference>
<sequence>MKTIMSSWLMILSALLVVAPFSGFSAASASVTQFCYLDRSKTTDLCFALTSSQNSSTETKDLSLHISARFPVPGTGWAAIGIGHQMAGSLMFVMYPSSSVAEDEDVTFSLRTTSGHTGPVTLSASTLEGHKGPDIHVTRKWVDNDLYNLQLTCYGCEKWSGSTLDVTSANQTWIWAWNGKEETGTANGKIKLKRHEDRGVAYLDMSTSYSASGDLAMAQVSDARVSTPSTSAPQEKHHAHSAFGLVSIHGFVLSSSFLILSFGLLAIRSGLAKSFKYHWVIQLVASGFILIGCGMGVLLSFKHGGKFNTTHQWLGIFLGLGIVLQSWLGWRHHVIFVKIGRRTAVSNYHVWFGRMMVLMGNVNVAVGLKLGNASQTKYMFWLTGVGVQLVVLIPMWYFWSRGKKILDVVGSKETKDGEERGGYEDAGVEEEAFLVGDDEEIELEEEQPLHDKKEDLDIE</sequence>
<dbReference type="PANTHER" id="PTHR47797">
    <property type="entry name" value="DEHYDROGENASE, PUTATIVE (AFU_ORTHOLOGUE AFUA_8G05805)-RELATED"/>
    <property type="match status" value="1"/>
</dbReference>
<accession>A0A2J6PUQ9</accession>
<dbReference type="OrthoDB" id="19261at2759"/>
<evidence type="ECO:0000256" key="3">
    <source>
        <dbReference type="ARBA" id="ARBA00022692"/>
    </source>
</evidence>
<keyword evidence="13" id="KW-1185">Reference proteome</keyword>
<keyword evidence="2" id="KW-0813">Transport</keyword>
<dbReference type="Pfam" id="PF16010">
    <property type="entry name" value="CDH-cyt"/>
    <property type="match status" value="1"/>
</dbReference>
<organism evidence="12 13">
    <name type="scientific">Hyaloscypha hepaticicola</name>
    <dbReference type="NCBI Taxonomy" id="2082293"/>
    <lineage>
        <taxon>Eukaryota</taxon>
        <taxon>Fungi</taxon>
        <taxon>Dikarya</taxon>
        <taxon>Ascomycota</taxon>
        <taxon>Pezizomycotina</taxon>
        <taxon>Leotiomycetes</taxon>
        <taxon>Helotiales</taxon>
        <taxon>Hyaloscyphaceae</taxon>
        <taxon>Hyaloscypha</taxon>
    </lineage>
</organism>
<dbReference type="AlphaFoldDB" id="A0A2J6PUQ9"/>
<dbReference type="Proteomes" id="UP000235672">
    <property type="component" value="Unassembled WGS sequence"/>
</dbReference>
<evidence type="ECO:0000256" key="1">
    <source>
        <dbReference type="ARBA" id="ARBA00004370"/>
    </source>
</evidence>
<gene>
    <name evidence="12" type="ORF">NA56DRAFT_691721</name>
</gene>
<keyword evidence="5 8" id="KW-1133">Transmembrane helix</keyword>
<evidence type="ECO:0000256" key="6">
    <source>
        <dbReference type="ARBA" id="ARBA00023136"/>
    </source>
</evidence>
<feature type="transmembrane region" description="Helical" evidence="8">
    <location>
        <begin position="313"/>
        <end position="330"/>
    </location>
</feature>
<protein>
    <submittedName>
        <fullName evidence="12">Iron reductase domain protein</fullName>
    </submittedName>
</protein>
<comment type="subcellular location">
    <subcellularLocation>
        <location evidence="1">Membrane</location>
    </subcellularLocation>
</comment>
<feature type="transmembrane region" description="Helical" evidence="8">
    <location>
        <begin position="242"/>
        <end position="267"/>
    </location>
</feature>
<feature type="signal peptide" evidence="9">
    <location>
        <begin position="1"/>
        <end position="29"/>
    </location>
</feature>
<feature type="compositionally biased region" description="Basic and acidic residues" evidence="7">
    <location>
        <begin position="447"/>
        <end position="459"/>
    </location>
</feature>
<dbReference type="Gene3D" id="1.20.120.1770">
    <property type="match status" value="1"/>
</dbReference>
<evidence type="ECO:0000313" key="13">
    <source>
        <dbReference type="Proteomes" id="UP000235672"/>
    </source>
</evidence>
<evidence type="ECO:0000256" key="5">
    <source>
        <dbReference type="ARBA" id="ARBA00022989"/>
    </source>
</evidence>
<evidence type="ECO:0000256" key="4">
    <source>
        <dbReference type="ARBA" id="ARBA00022982"/>
    </source>
</evidence>
<dbReference type="InterPro" id="IPR006593">
    <property type="entry name" value="Cyt_b561/ferric_Rdtase_TM"/>
</dbReference>
<name>A0A2J6PUQ9_9HELO</name>
<feature type="region of interest" description="Disordered" evidence="7">
    <location>
        <begin position="439"/>
        <end position="459"/>
    </location>
</feature>
<proteinExistence type="predicted"/>
<dbReference type="CDD" id="cd09630">
    <property type="entry name" value="CDH_like_cytochrome"/>
    <property type="match status" value="1"/>
</dbReference>
<dbReference type="InterPro" id="IPR005018">
    <property type="entry name" value="DOMON_domain"/>
</dbReference>
<feature type="transmembrane region" description="Helical" evidence="8">
    <location>
        <begin position="351"/>
        <end position="372"/>
    </location>
</feature>
<dbReference type="STRING" id="1745343.A0A2J6PUQ9"/>
<feature type="transmembrane region" description="Helical" evidence="8">
    <location>
        <begin position="279"/>
        <end position="301"/>
    </location>
</feature>
<keyword evidence="6 8" id="KW-0472">Membrane</keyword>
<dbReference type="SMART" id="SM00665">
    <property type="entry name" value="B561"/>
    <property type="match status" value="1"/>
</dbReference>
<feature type="domain" description="Cytochrome b561" evidence="11">
    <location>
        <begin position="248"/>
        <end position="368"/>
    </location>
</feature>
<evidence type="ECO:0000313" key="12">
    <source>
        <dbReference type="EMBL" id="PMD17768.1"/>
    </source>
</evidence>
<evidence type="ECO:0000256" key="7">
    <source>
        <dbReference type="SAM" id="MobiDB-lite"/>
    </source>
</evidence>
<evidence type="ECO:0000256" key="9">
    <source>
        <dbReference type="SAM" id="SignalP"/>
    </source>
</evidence>
<dbReference type="SUPFAM" id="SSF49344">
    <property type="entry name" value="CBD9-like"/>
    <property type="match status" value="1"/>
</dbReference>
<dbReference type="SMART" id="SM00664">
    <property type="entry name" value="DoH"/>
    <property type="match status" value="1"/>
</dbReference>
<reference evidence="12 13" key="1">
    <citation type="submission" date="2016-05" db="EMBL/GenBank/DDBJ databases">
        <title>A degradative enzymes factory behind the ericoid mycorrhizal symbiosis.</title>
        <authorList>
            <consortium name="DOE Joint Genome Institute"/>
            <person name="Martino E."/>
            <person name="Morin E."/>
            <person name="Grelet G."/>
            <person name="Kuo A."/>
            <person name="Kohler A."/>
            <person name="Daghino S."/>
            <person name="Barry K."/>
            <person name="Choi C."/>
            <person name="Cichocki N."/>
            <person name="Clum A."/>
            <person name="Copeland A."/>
            <person name="Hainaut M."/>
            <person name="Haridas S."/>
            <person name="Labutti K."/>
            <person name="Lindquist E."/>
            <person name="Lipzen A."/>
            <person name="Khouja H.-R."/>
            <person name="Murat C."/>
            <person name="Ohm R."/>
            <person name="Olson A."/>
            <person name="Spatafora J."/>
            <person name="Veneault-Fourrey C."/>
            <person name="Henrissat B."/>
            <person name="Grigoriev I."/>
            <person name="Martin F."/>
            <person name="Perotto S."/>
        </authorList>
    </citation>
    <scope>NUCLEOTIDE SEQUENCE [LARGE SCALE GENOMIC DNA]</scope>
    <source>
        <strain evidence="12 13">UAMH 7357</strain>
    </source>
</reference>
<dbReference type="PANTHER" id="PTHR47797:SF3">
    <property type="entry name" value="CYTOCHROME B561 DOMAIN-CONTAINING PROTEIN"/>
    <property type="match status" value="1"/>
</dbReference>